<sequence>MYKSQLSKEDQITPAHMPNSNQLSFGASIFNTPGTPQSSSFQQPQQDFNFSWCSGAHHSRWGYCHNQGKNPPDWGLCQFQPDQIYGQLAFCGV</sequence>
<dbReference type="EMBL" id="AVOT02071438">
    <property type="protein sequence ID" value="MBW0561734.1"/>
    <property type="molecule type" value="Genomic_DNA"/>
</dbReference>
<feature type="region of interest" description="Disordered" evidence="1">
    <location>
        <begin position="1"/>
        <end position="43"/>
    </location>
</feature>
<evidence type="ECO:0000313" key="2">
    <source>
        <dbReference type="EMBL" id="MBW0561734.1"/>
    </source>
</evidence>
<protein>
    <submittedName>
        <fullName evidence="2">Uncharacterized protein</fullName>
    </submittedName>
</protein>
<proteinExistence type="predicted"/>
<feature type="compositionally biased region" description="Polar residues" evidence="1">
    <location>
        <begin position="18"/>
        <end position="36"/>
    </location>
</feature>
<name>A0A9Q3JGK2_9BASI</name>
<keyword evidence="3" id="KW-1185">Reference proteome</keyword>
<dbReference type="Proteomes" id="UP000765509">
    <property type="component" value="Unassembled WGS sequence"/>
</dbReference>
<evidence type="ECO:0000256" key="1">
    <source>
        <dbReference type="SAM" id="MobiDB-lite"/>
    </source>
</evidence>
<accession>A0A9Q3JGK2</accession>
<organism evidence="2 3">
    <name type="scientific">Austropuccinia psidii MF-1</name>
    <dbReference type="NCBI Taxonomy" id="1389203"/>
    <lineage>
        <taxon>Eukaryota</taxon>
        <taxon>Fungi</taxon>
        <taxon>Dikarya</taxon>
        <taxon>Basidiomycota</taxon>
        <taxon>Pucciniomycotina</taxon>
        <taxon>Pucciniomycetes</taxon>
        <taxon>Pucciniales</taxon>
        <taxon>Sphaerophragmiaceae</taxon>
        <taxon>Austropuccinia</taxon>
    </lineage>
</organism>
<feature type="compositionally biased region" description="Basic and acidic residues" evidence="1">
    <location>
        <begin position="1"/>
        <end position="11"/>
    </location>
</feature>
<evidence type="ECO:0000313" key="3">
    <source>
        <dbReference type="Proteomes" id="UP000765509"/>
    </source>
</evidence>
<reference evidence="2" key="1">
    <citation type="submission" date="2021-03" db="EMBL/GenBank/DDBJ databases">
        <title>Draft genome sequence of rust myrtle Austropuccinia psidii MF-1, a brazilian biotype.</title>
        <authorList>
            <person name="Quecine M.C."/>
            <person name="Pachon D.M.R."/>
            <person name="Bonatelli M.L."/>
            <person name="Correr F.H."/>
            <person name="Franceschini L.M."/>
            <person name="Leite T.F."/>
            <person name="Margarido G.R.A."/>
            <person name="Almeida C.A."/>
            <person name="Ferrarezi J.A."/>
            <person name="Labate C.A."/>
        </authorList>
    </citation>
    <scope>NUCLEOTIDE SEQUENCE</scope>
    <source>
        <strain evidence="2">MF-1</strain>
    </source>
</reference>
<comment type="caution">
    <text evidence="2">The sequence shown here is derived from an EMBL/GenBank/DDBJ whole genome shotgun (WGS) entry which is preliminary data.</text>
</comment>
<dbReference type="AlphaFoldDB" id="A0A9Q3JGK2"/>
<gene>
    <name evidence="2" type="ORF">O181_101449</name>
</gene>